<dbReference type="GO" id="GO:1990782">
    <property type="term" value="F:protein tyrosine kinase binding"/>
    <property type="evidence" value="ECO:0007669"/>
    <property type="project" value="TreeGrafter"/>
</dbReference>
<dbReference type="GO" id="GO:0005886">
    <property type="term" value="C:plasma membrane"/>
    <property type="evidence" value="ECO:0007669"/>
    <property type="project" value="TreeGrafter"/>
</dbReference>
<feature type="compositionally biased region" description="Low complexity" evidence="5">
    <location>
        <begin position="211"/>
        <end position="220"/>
    </location>
</feature>
<dbReference type="SMART" id="SM00409">
    <property type="entry name" value="IG"/>
    <property type="match status" value="1"/>
</dbReference>
<evidence type="ECO:0000256" key="4">
    <source>
        <dbReference type="ARBA" id="ARBA00038222"/>
    </source>
</evidence>
<evidence type="ECO:0000313" key="8">
    <source>
        <dbReference type="Proteomes" id="UP000710432"/>
    </source>
</evidence>
<accession>A0A8J6H1Q5</accession>
<dbReference type="Gene3D" id="2.60.40.10">
    <property type="entry name" value="Immunoglobulins"/>
    <property type="match status" value="2"/>
</dbReference>
<keyword evidence="1" id="KW-0732">Signal</keyword>
<comment type="similarity">
    <text evidence="4">Belongs to the immunoglobulin superfamily. CEA family.</text>
</comment>
<dbReference type="InterPro" id="IPR007110">
    <property type="entry name" value="Ig-like_dom"/>
</dbReference>
<proteinExistence type="inferred from homology"/>
<keyword evidence="2" id="KW-0325">Glycoprotein</keyword>
<dbReference type="FunFam" id="2.60.40.10:FF:000244">
    <property type="entry name" value="carcinoembryonic antigen-related cell adhesion molecule 16"/>
    <property type="match status" value="1"/>
</dbReference>
<dbReference type="Proteomes" id="UP000710432">
    <property type="component" value="Unassembled WGS sequence"/>
</dbReference>
<dbReference type="InterPro" id="IPR050831">
    <property type="entry name" value="CEA_cell_adhesion"/>
</dbReference>
<dbReference type="GO" id="GO:0009986">
    <property type="term" value="C:cell surface"/>
    <property type="evidence" value="ECO:0007669"/>
    <property type="project" value="TreeGrafter"/>
</dbReference>
<keyword evidence="3" id="KW-0393">Immunoglobulin domain</keyword>
<evidence type="ECO:0000259" key="6">
    <source>
        <dbReference type="PROSITE" id="PS50835"/>
    </source>
</evidence>
<dbReference type="Pfam" id="PF07686">
    <property type="entry name" value="V-set"/>
    <property type="match status" value="1"/>
</dbReference>
<dbReference type="CDD" id="cd05740">
    <property type="entry name" value="IgI_hCEACAM_2_4_6_like"/>
    <property type="match status" value="1"/>
</dbReference>
<feature type="region of interest" description="Disordered" evidence="5">
    <location>
        <begin position="206"/>
        <end position="230"/>
    </location>
</feature>
<protein>
    <submittedName>
        <fullName evidence="7">Carcinoembryonic antigen-related cell adhesion molecule 21</fullName>
    </submittedName>
</protein>
<sequence>MELSSAPLHKGQLPWRGLLLTGPAYSGRETIYPNGSLLFQNVTQKDTGAYTLQMLMQSYDTMKASVQFHVHPLLPKPKITSNNSNPLEELVTTPSIQVSNSIVKEFDSVSLSCFSNDTGISIHWIFNGQNLRLTHRMKLHRTNKILCIFPVKREDTGKYQCEVSNPVSSKRSDPIQLDIIDLGSSDNSPNEVYHVVYTVLNINSQTPKPPTSASTSPRATETVYSEVQKK</sequence>
<dbReference type="SMART" id="SM00408">
    <property type="entry name" value="IGc2"/>
    <property type="match status" value="1"/>
</dbReference>
<dbReference type="InterPro" id="IPR036179">
    <property type="entry name" value="Ig-like_dom_sf"/>
</dbReference>
<dbReference type="InterPro" id="IPR013106">
    <property type="entry name" value="Ig_V-set"/>
</dbReference>
<dbReference type="PANTHER" id="PTHR44427">
    <property type="entry name" value="CARCINOEMBRYONIC ANTIGEN-RELATED CELL ADHESION MOLECULE 19"/>
    <property type="match status" value="1"/>
</dbReference>
<evidence type="ECO:0000256" key="5">
    <source>
        <dbReference type="SAM" id="MobiDB-lite"/>
    </source>
</evidence>
<dbReference type="InterPro" id="IPR003598">
    <property type="entry name" value="Ig_sub2"/>
</dbReference>
<feature type="domain" description="Ig-like" evidence="6">
    <location>
        <begin position="94"/>
        <end position="178"/>
    </location>
</feature>
<evidence type="ECO:0000256" key="1">
    <source>
        <dbReference type="ARBA" id="ARBA00022729"/>
    </source>
</evidence>
<dbReference type="GO" id="GO:0007165">
    <property type="term" value="P:signal transduction"/>
    <property type="evidence" value="ECO:0007669"/>
    <property type="project" value="TreeGrafter"/>
</dbReference>
<dbReference type="GO" id="GO:0002682">
    <property type="term" value="P:regulation of immune system process"/>
    <property type="evidence" value="ECO:0007669"/>
    <property type="project" value="TreeGrafter"/>
</dbReference>
<evidence type="ECO:0000313" key="7">
    <source>
        <dbReference type="EMBL" id="KAH0520843.1"/>
    </source>
</evidence>
<dbReference type="Pfam" id="PF00047">
    <property type="entry name" value="ig"/>
    <property type="match status" value="1"/>
</dbReference>
<dbReference type="PROSITE" id="PS50835">
    <property type="entry name" value="IG_LIKE"/>
    <property type="match status" value="1"/>
</dbReference>
<dbReference type="EMBL" id="JAATJU010000470">
    <property type="protein sequence ID" value="KAH0520843.1"/>
    <property type="molecule type" value="Genomic_DNA"/>
</dbReference>
<dbReference type="AlphaFoldDB" id="A0A8J6H1Q5"/>
<name>A0A8J6H1Q5_MICOH</name>
<evidence type="ECO:0000256" key="3">
    <source>
        <dbReference type="ARBA" id="ARBA00023319"/>
    </source>
</evidence>
<comment type="caution">
    <text evidence="7">The sequence shown here is derived from an EMBL/GenBank/DDBJ whole genome shotgun (WGS) entry which is preliminary data.</text>
</comment>
<dbReference type="InterPro" id="IPR013783">
    <property type="entry name" value="Ig-like_fold"/>
</dbReference>
<dbReference type="SUPFAM" id="SSF48726">
    <property type="entry name" value="Immunoglobulin"/>
    <property type="match status" value="2"/>
</dbReference>
<reference evidence="7" key="1">
    <citation type="submission" date="2020-03" db="EMBL/GenBank/DDBJ databases">
        <title>Studies in the Genomics of Life Span.</title>
        <authorList>
            <person name="Glass D."/>
        </authorList>
    </citation>
    <scope>NUCLEOTIDE SEQUENCE</scope>
    <source>
        <strain evidence="7">LTLLF</strain>
        <tissue evidence="7">Muscle</tissue>
    </source>
</reference>
<evidence type="ECO:0000256" key="2">
    <source>
        <dbReference type="ARBA" id="ARBA00023180"/>
    </source>
</evidence>
<dbReference type="InterPro" id="IPR003599">
    <property type="entry name" value="Ig_sub"/>
</dbReference>
<gene>
    <name evidence="7" type="ORF">LTLLF_205475</name>
</gene>
<dbReference type="PANTHER" id="PTHR44427:SF1">
    <property type="entry name" value="CARCINOEMBRYONIC ANTIGEN-RELATED CELL ADHESION MOLECULE 1"/>
    <property type="match status" value="1"/>
</dbReference>
<dbReference type="InterPro" id="IPR013151">
    <property type="entry name" value="Immunoglobulin_dom"/>
</dbReference>
<organism evidence="7 8">
    <name type="scientific">Microtus ochrogaster</name>
    <name type="common">Prairie vole</name>
    <dbReference type="NCBI Taxonomy" id="79684"/>
    <lineage>
        <taxon>Eukaryota</taxon>
        <taxon>Metazoa</taxon>
        <taxon>Chordata</taxon>
        <taxon>Craniata</taxon>
        <taxon>Vertebrata</taxon>
        <taxon>Euteleostomi</taxon>
        <taxon>Mammalia</taxon>
        <taxon>Eutheria</taxon>
        <taxon>Euarchontoglires</taxon>
        <taxon>Glires</taxon>
        <taxon>Rodentia</taxon>
        <taxon>Myomorpha</taxon>
        <taxon>Muroidea</taxon>
        <taxon>Cricetidae</taxon>
        <taxon>Arvicolinae</taxon>
        <taxon>Microtus</taxon>
    </lineage>
</organism>